<dbReference type="CDD" id="cd00685">
    <property type="entry name" value="Trans_IPPS_HT"/>
    <property type="match status" value="1"/>
</dbReference>
<dbReference type="PANTHER" id="PTHR43281">
    <property type="entry name" value="FARNESYL DIPHOSPHATE SYNTHASE"/>
    <property type="match status" value="1"/>
</dbReference>
<dbReference type="PROSITE" id="PS00723">
    <property type="entry name" value="POLYPRENYL_SYNTHASE_1"/>
    <property type="match status" value="1"/>
</dbReference>
<accession>A0A0G2Z9L3</accession>
<dbReference type="GO" id="GO:0046872">
    <property type="term" value="F:metal ion binding"/>
    <property type="evidence" value="ECO:0007669"/>
    <property type="project" value="UniProtKB-KW"/>
</dbReference>
<keyword evidence="9" id="KW-1185">Reference proteome</keyword>
<evidence type="ECO:0000256" key="6">
    <source>
        <dbReference type="ARBA" id="ARBA00023229"/>
    </source>
</evidence>
<dbReference type="PANTHER" id="PTHR43281:SF1">
    <property type="entry name" value="FARNESYL DIPHOSPHATE SYNTHASE"/>
    <property type="match status" value="1"/>
</dbReference>
<dbReference type="EMBL" id="CP011232">
    <property type="protein sequence ID" value="AKI98252.1"/>
    <property type="molecule type" value="Genomic_DNA"/>
</dbReference>
<evidence type="ECO:0000256" key="4">
    <source>
        <dbReference type="ARBA" id="ARBA00022723"/>
    </source>
</evidence>
<evidence type="ECO:0000256" key="1">
    <source>
        <dbReference type="ARBA" id="ARBA00001946"/>
    </source>
</evidence>
<dbReference type="GO" id="GO:0008299">
    <property type="term" value="P:isoprenoid biosynthetic process"/>
    <property type="evidence" value="ECO:0007669"/>
    <property type="project" value="UniProtKB-KW"/>
</dbReference>
<evidence type="ECO:0000256" key="3">
    <source>
        <dbReference type="ARBA" id="ARBA00022679"/>
    </source>
</evidence>
<dbReference type="Proteomes" id="UP000035159">
    <property type="component" value="Chromosome"/>
</dbReference>
<keyword evidence="6" id="KW-0414">Isoprene biosynthesis</keyword>
<protein>
    <recommendedName>
        <fullName evidence="10">Polyprenyl synthetase</fullName>
    </recommendedName>
</protein>
<sequence length="266" mass="29958">MKRKIEKLGHSQEFTPLLSYTPLSGGKRLRPYLIYLFSEPLGVSKEIYLELGTAVELFHSGSLVQDDLPSLDNDDYRRGKPALHKLYGEGRALLAADYLMLYSGKIISSISLPAKLIVELMELWNETALEVIEGEFLDISISKGRPEEVEKIHRLKTASLFGFCFSSPYVCAGEVRKAISMKSAGIDFGRAFQIFDDIKDKVGSIATLGKTPGKDESQGRPSALRYMEIEEAKEYARKLYTEAIKKIEFIEARKALLEILSMIEKY</sequence>
<comment type="cofactor">
    <cofactor evidence="1">
        <name>Mg(2+)</name>
        <dbReference type="ChEBI" id="CHEBI:18420"/>
    </cofactor>
</comment>
<dbReference type="InterPro" id="IPR033749">
    <property type="entry name" value="Polyprenyl_synt_CS"/>
</dbReference>
<evidence type="ECO:0000256" key="5">
    <source>
        <dbReference type="ARBA" id="ARBA00022842"/>
    </source>
</evidence>
<dbReference type="KEGG" id="kpf:IX53_04125"/>
<dbReference type="SFLD" id="SFLDS00005">
    <property type="entry name" value="Isoprenoid_Synthase_Type_I"/>
    <property type="match status" value="1"/>
</dbReference>
<evidence type="ECO:0000256" key="7">
    <source>
        <dbReference type="RuleBase" id="RU004466"/>
    </source>
</evidence>
<dbReference type="Gene3D" id="1.10.600.10">
    <property type="entry name" value="Farnesyl Diphosphate Synthase"/>
    <property type="match status" value="1"/>
</dbReference>
<dbReference type="SUPFAM" id="SSF48576">
    <property type="entry name" value="Terpenoid synthases"/>
    <property type="match status" value="1"/>
</dbReference>
<keyword evidence="3 7" id="KW-0808">Transferase</keyword>
<keyword evidence="5" id="KW-0460">Magnesium</keyword>
<evidence type="ECO:0000313" key="8">
    <source>
        <dbReference type="EMBL" id="AKI98252.1"/>
    </source>
</evidence>
<dbReference type="STRING" id="1330330.IX53_04125"/>
<proteinExistence type="inferred from homology"/>
<dbReference type="PROSITE" id="PS00444">
    <property type="entry name" value="POLYPRENYL_SYNTHASE_2"/>
    <property type="match status" value="1"/>
</dbReference>
<organism evidence="8 9">
    <name type="scientific">Kosmotoga pacifica</name>
    <dbReference type="NCBI Taxonomy" id="1330330"/>
    <lineage>
        <taxon>Bacteria</taxon>
        <taxon>Thermotogati</taxon>
        <taxon>Thermotogota</taxon>
        <taxon>Thermotogae</taxon>
        <taxon>Kosmotogales</taxon>
        <taxon>Kosmotogaceae</taxon>
        <taxon>Kosmotoga</taxon>
    </lineage>
</organism>
<dbReference type="GO" id="GO:0004659">
    <property type="term" value="F:prenyltransferase activity"/>
    <property type="evidence" value="ECO:0007669"/>
    <property type="project" value="InterPro"/>
</dbReference>
<dbReference type="InterPro" id="IPR008949">
    <property type="entry name" value="Isoprenoid_synthase_dom_sf"/>
</dbReference>
<dbReference type="PATRIC" id="fig|1330330.3.peg.826"/>
<dbReference type="InterPro" id="IPR000092">
    <property type="entry name" value="Polyprenyl_synt"/>
</dbReference>
<keyword evidence="4" id="KW-0479">Metal-binding</keyword>
<reference evidence="8 9" key="1">
    <citation type="submission" date="2015-04" db="EMBL/GenBank/DDBJ databases">
        <title>Complete Genome Sequence of Kosmotoga pacifica SLHLJ1.</title>
        <authorList>
            <person name="Jiang L.J."/>
            <person name="Shao Z.Z."/>
            <person name="Jebbar M."/>
        </authorList>
    </citation>
    <scope>NUCLEOTIDE SEQUENCE [LARGE SCALE GENOMIC DNA]</scope>
    <source>
        <strain evidence="8 9">SLHLJ1</strain>
    </source>
</reference>
<evidence type="ECO:0000256" key="2">
    <source>
        <dbReference type="ARBA" id="ARBA00006706"/>
    </source>
</evidence>
<gene>
    <name evidence="8" type="ORF">IX53_04125</name>
</gene>
<evidence type="ECO:0000313" key="9">
    <source>
        <dbReference type="Proteomes" id="UP000035159"/>
    </source>
</evidence>
<comment type="similarity">
    <text evidence="2 7">Belongs to the FPP/GGPP synthase family.</text>
</comment>
<dbReference type="Pfam" id="PF00348">
    <property type="entry name" value="polyprenyl_synt"/>
    <property type="match status" value="1"/>
</dbReference>
<dbReference type="AlphaFoldDB" id="A0A0G2Z9L3"/>
<evidence type="ECO:0008006" key="10">
    <source>
        <dbReference type="Google" id="ProtNLM"/>
    </source>
</evidence>
<name>A0A0G2Z9L3_9BACT</name>